<name>A0ABY6TMH3_9PAST</name>
<evidence type="ECO:0000259" key="5">
    <source>
        <dbReference type="PROSITE" id="PS01124"/>
    </source>
</evidence>
<dbReference type="InterPro" id="IPR018060">
    <property type="entry name" value="HTH_AraC"/>
</dbReference>
<keyword evidence="4" id="KW-0804">Transcription</keyword>
<dbReference type="InterPro" id="IPR037923">
    <property type="entry name" value="HTH-like"/>
</dbReference>
<evidence type="ECO:0000256" key="2">
    <source>
        <dbReference type="ARBA" id="ARBA00023125"/>
    </source>
</evidence>
<dbReference type="InterPro" id="IPR009057">
    <property type="entry name" value="Homeodomain-like_sf"/>
</dbReference>
<evidence type="ECO:0000256" key="1">
    <source>
        <dbReference type="ARBA" id="ARBA00023015"/>
    </source>
</evidence>
<dbReference type="Gene3D" id="1.10.10.60">
    <property type="entry name" value="Homeodomain-like"/>
    <property type="match status" value="1"/>
</dbReference>
<reference evidence="6 7" key="1">
    <citation type="submission" date="2019-05" db="EMBL/GenBank/DDBJ databases">
        <authorList>
            <consortium name="Pathogen Informatics"/>
        </authorList>
    </citation>
    <scope>NUCLEOTIDE SEQUENCE [LARGE SCALE GENOMIC DNA]</scope>
    <source>
        <strain evidence="6 7">NM319</strain>
    </source>
</reference>
<dbReference type="EMBL" id="CABFKI010000018">
    <property type="protein sequence ID" value="VTU09641.1"/>
    <property type="molecule type" value="Genomic_DNA"/>
</dbReference>
<dbReference type="InterPro" id="IPR003313">
    <property type="entry name" value="AraC-bd"/>
</dbReference>
<dbReference type="GeneID" id="86156480"/>
<dbReference type="Proteomes" id="UP000308167">
    <property type="component" value="Unassembled WGS sequence"/>
</dbReference>
<dbReference type="PANTHER" id="PTHR47894:SF4">
    <property type="entry name" value="HTH-TYPE TRANSCRIPTIONAL REGULATOR GADX"/>
    <property type="match status" value="1"/>
</dbReference>
<dbReference type="PANTHER" id="PTHR47894">
    <property type="entry name" value="HTH-TYPE TRANSCRIPTIONAL REGULATOR GADX"/>
    <property type="match status" value="1"/>
</dbReference>
<dbReference type="SMART" id="SM00342">
    <property type="entry name" value="HTH_ARAC"/>
    <property type="match status" value="1"/>
</dbReference>
<dbReference type="PROSITE" id="PS01124">
    <property type="entry name" value="HTH_ARAC_FAMILY_2"/>
    <property type="match status" value="1"/>
</dbReference>
<dbReference type="RefSeq" id="WP_135711095.1">
    <property type="nucleotide sequence ID" value="NZ_CABFKI010000018.1"/>
</dbReference>
<accession>A0ABY6TMH3</accession>
<dbReference type="Pfam" id="PF02311">
    <property type="entry name" value="AraC_binding"/>
    <property type="match status" value="1"/>
</dbReference>
<protein>
    <submittedName>
        <fullName evidence="6">AraC family transcriptional regulator</fullName>
    </submittedName>
</protein>
<feature type="domain" description="HTH araC/xylS-type" evidence="5">
    <location>
        <begin position="168"/>
        <end position="265"/>
    </location>
</feature>
<evidence type="ECO:0000313" key="7">
    <source>
        <dbReference type="Proteomes" id="UP000308167"/>
    </source>
</evidence>
<dbReference type="SUPFAM" id="SSF51215">
    <property type="entry name" value="Regulatory protein AraC"/>
    <property type="match status" value="1"/>
</dbReference>
<proteinExistence type="predicted"/>
<dbReference type="SUPFAM" id="SSF46689">
    <property type="entry name" value="Homeodomain-like"/>
    <property type="match status" value="1"/>
</dbReference>
<comment type="caution">
    <text evidence="6">The sequence shown here is derived from an EMBL/GenBank/DDBJ whole genome shotgun (WGS) entry which is preliminary data.</text>
</comment>
<evidence type="ECO:0000256" key="4">
    <source>
        <dbReference type="ARBA" id="ARBA00023163"/>
    </source>
</evidence>
<evidence type="ECO:0000256" key="3">
    <source>
        <dbReference type="ARBA" id="ARBA00023159"/>
    </source>
</evidence>
<keyword evidence="1" id="KW-0805">Transcription regulation</keyword>
<gene>
    <name evidence="6" type="primary">ureR</name>
    <name evidence="6" type="ORF">SAMEA1410922_02116</name>
</gene>
<dbReference type="Pfam" id="PF12833">
    <property type="entry name" value="HTH_18"/>
    <property type="match status" value="1"/>
</dbReference>
<keyword evidence="7" id="KW-1185">Reference proteome</keyword>
<keyword evidence="2" id="KW-0238">DNA-binding</keyword>
<organism evidence="6 7">
    <name type="scientific">Actinobacillus porcinus</name>
    <dbReference type="NCBI Taxonomy" id="51048"/>
    <lineage>
        <taxon>Bacteria</taxon>
        <taxon>Pseudomonadati</taxon>
        <taxon>Pseudomonadota</taxon>
        <taxon>Gammaproteobacteria</taxon>
        <taxon>Pasteurellales</taxon>
        <taxon>Pasteurellaceae</taxon>
        <taxon>Actinobacillus</taxon>
    </lineage>
</organism>
<keyword evidence="3" id="KW-0010">Activator</keyword>
<dbReference type="PRINTS" id="PR00032">
    <property type="entry name" value="HTHARAC"/>
</dbReference>
<evidence type="ECO:0000313" key="6">
    <source>
        <dbReference type="EMBL" id="VTU09641.1"/>
    </source>
</evidence>
<sequence>MPKRTFLARSSLANSGTVIQHHKLLYTRMAIDEPTILYIQKGYKILRWRGQELTIYAGEMVLLSAGQTFDVLNNPDTENGYYQACWIALEQAIVDEFADLFGIANPVQELHKIQPEIALQRQFEQAILALGNEHLPELVLKLKLFELLAWLKAENLSFSSYENQNLLHQVRKMIAANPAFHWTLTYVAEQLHLSETSLRRALNKAETTFRDVLTDVRMSRALTLLQITSWQIVHIANEVGYGSPSRFTVRFKQRFGFLPSDVRSTFSQPIQNEQQKLIRVGIKNAQAKT</sequence>
<dbReference type="InterPro" id="IPR020449">
    <property type="entry name" value="Tscrpt_reg_AraC-type_HTH"/>
</dbReference>